<comment type="caution">
    <text evidence="1">The sequence shown here is derived from an EMBL/GenBank/DDBJ whole genome shotgun (WGS) entry which is preliminary data.</text>
</comment>
<reference evidence="1 2" key="1">
    <citation type="submission" date="2016-03" db="EMBL/GenBank/DDBJ databases">
        <title>Choanephora cucurbitarum.</title>
        <authorList>
            <person name="Min B."/>
            <person name="Park H."/>
            <person name="Park J.-H."/>
            <person name="Shin H.-D."/>
            <person name="Choi I.-G."/>
        </authorList>
    </citation>
    <scope>NUCLEOTIDE SEQUENCE [LARGE SCALE GENOMIC DNA]</scope>
    <source>
        <strain evidence="1 2">KUS-F28377</strain>
    </source>
</reference>
<proteinExistence type="predicted"/>
<evidence type="ECO:0000313" key="1">
    <source>
        <dbReference type="EMBL" id="OBZ89404.1"/>
    </source>
</evidence>
<keyword evidence="2" id="KW-1185">Reference proteome</keyword>
<protein>
    <submittedName>
        <fullName evidence="1">Uncharacterized protein</fullName>
    </submittedName>
</protein>
<dbReference type="EMBL" id="LUGH01000097">
    <property type="protein sequence ID" value="OBZ89404.1"/>
    <property type="molecule type" value="Genomic_DNA"/>
</dbReference>
<sequence length="95" mass="10687">MAYISELSGLGFWTPSCHCDALHWTSEKPVNIPASALNWESCCKHGAVKIDALRDPPQLLKDLFTDNLIWHLLLLRLDATQSLQQVDQALVHLHS</sequence>
<dbReference type="OrthoDB" id="2289155at2759"/>
<dbReference type="STRING" id="101091.A0A1C7NQ68"/>
<name>A0A1C7NQ68_9FUNG</name>
<dbReference type="AlphaFoldDB" id="A0A1C7NQ68"/>
<accession>A0A1C7NQ68</accession>
<gene>
    <name evidence="1" type="ORF">A0J61_02535</name>
</gene>
<dbReference type="InParanoid" id="A0A1C7NQ68"/>
<dbReference type="Proteomes" id="UP000093000">
    <property type="component" value="Unassembled WGS sequence"/>
</dbReference>
<organism evidence="1 2">
    <name type="scientific">Choanephora cucurbitarum</name>
    <dbReference type="NCBI Taxonomy" id="101091"/>
    <lineage>
        <taxon>Eukaryota</taxon>
        <taxon>Fungi</taxon>
        <taxon>Fungi incertae sedis</taxon>
        <taxon>Mucoromycota</taxon>
        <taxon>Mucoromycotina</taxon>
        <taxon>Mucoromycetes</taxon>
        <taxon>Mucorales</taxon>
        <taxon>Mucorineae</taxon>
        <taxon>Choanephoraceae</taxon>
        <taxon>Choanephoroideae</taxon>
        <taxon>Choanephora</taxon>
    </lineage>
</organism>
<evidence type="ECO:0000313" key="2">
    <source>
        <dbReference type="Proteomes" id="UP000093000"/>
    </source>
</evidence>